<gene>
    <name evidence="4" type="ORF">A2527_01400</name>
</gene>
<keyword evidence="2" id="KW-0413">Isomerase</keyword>
<sequence length="232" mass="26375">MSLPIRKRHQPKGVSILYDDNEIMVINKTAGLLTIGTDKERIKTAYALLTDYVKKGNPKSKARLFIVHRLDQDTSGVLVFAKTETSKVTLQTNWDQNEKLYLALAHGHFSEEQGEYQNLLAENQALKVYVTTDPKVGKLCVTKYRRLEEFRGLSLLELNLVTGRKHQIRVQLANAGHPLFGDTRYGQPEKEAKRLGLHAKSIRFIHPKSGESLYFEAPTPGIFQQMMGRKLL</sequence>
<reference evidence="4 5" key="1">
    <citation type="journal article" date="2016" name="Nat. Commun.">
        <title>Thousands of microbial genomes shed light on interconnected biogeochemical processes in an aquifer system.</title>
        <authorList>
            <person name="Anantharaman K."/>
            <person name="Brown C.T."/>
            <person name="Hug L.A."/>
            <person name="Sharon I."/>
            <person name="Castelle C.J."/>
            <person name="Probst A.J."/>
            <person name="Thomas B.C."/>
            <person name="Singh A."/>
            <person name="Wilkins M.J."/>
            <person name="Karaoz U."/>
            <person name="Brodie E.L."/>
            <person name="Williams K.H."/>
            <person name="Hubbard S.S."/>
            <person name="Banfield J.F."/>
        </authorList>
    </citation>
    <scope>NUCLEOTIDE SEQUENCE [LARGE SCALE GENOMIC DNA]</scope>
</reference>
<protein>
    <recommendedName>
        <fullName evidence="3">Pseudouridine synthase RsuA/RluA-like domain-containing protein</fullName>
    </recommendedName>
</protein>
<dbReference type="SUPFAM" id="SSF55120">
    <property type="entry name" value="Pseudouridine synthase"/>
    <property type="match status" value="1"/>
</dbReference>
<dbReference type="Gene3D" id="3.30.2350.10">
    <property type="entry name" value="Pseudouridine synthase"/>
    <property type="match status" value="1"/>
</dbReference>
<dbReference type="InterPro" id="IPR006145">
    <property type="entry name" value="PsdUridine_synth_RsuA/RluA"/>
</dbReference>
<comment type="similarity">
    <text evidence="1">Belongs to the pseudouridine synthase RluA family.</text>
</comment>
<organism evidence="4 5">
    <name type="scientific">Candidatus Lambdaproteobacteria bacterium RIFOXYD2_FULL_50_16</name>
    <dbReference type="NCBI Taxonomy" id="1817772"/>
    <lineage>
        <taxon>Bacteria</taxon>
        <taxon>Pseudomonadati</taxon>
        <taxon>Pseudomonadota</taxon>
        <taxon>Candidatus Lambdaproteobacteria</taxon>
    </lineage>
</organism>
<dbReference type="InterPro" id="IPR020103">
    <property type="entry name" value="PsdUridine_synth_cat_dom_sf"/>
</dbReference>
<dbReference type="EMBL" id="MFNE01000038">
    <property type="protein sequence ID" value="OGG94492.1"/>
    <property type="molecule type" value="Genomic_DNA"/>
</dbReference>
<dbReference type="CDD" id="cd02869">
    <property type="entry name" value="PseudoU_synth_RluA_like"/>
    <property type="match status" value="1"/>
</dbReference>
<dbReference type="InterPro" id="IPR006224">
    <property type="entry name" value="PsdUridine_synth_RluA-like_CS"/>
</dbReference>
<dbReference type="GO" id="GO:0009982">
    <property type="term" value="F:pseudouridine synthase activity"/>
    <property type="evidence" value="ECO:0007669"/>
    <property type="project" value="InterPro"/>
</dbReference>
<accession>A0A1F6G8Q3</accession>
<dbReference type="STRING" id="1817772.A2527_01400"/>
<name>A0A1F6G8Q3_9PROT</name>
<dbReference type="AlphaFoldDB" id="A0A1F6G8Q3"/>
<dbReference type="PANTHER" id="PTHR21600:SF44">
    <property type="entry name" value="RIBOSOMAL LARGE SUBUNIT PSEUDOURIDINE SYNTHASE D"/>
    <property type="match status" value="1"/>
</dbReference>
<dbReference type="InterPro" id="IPR050188">
    <property type="entry name" value="RluA_PseudoU_synthase"/>
</dbReference>
<comment type="caution">
    <text evidence="4">The sequence shown here is derived from an EMBL/GenBank/DDBJ whole genome shotgun (WGS) entry which is preliminary data.</text>
</comment>
<evidence type="ECO:0000256" key="2">
    <source>
        <dbReference type="ARBA" id="ARBA00023235"/>
    </source>
</evidence>
<dbReference type="GO" id="GO:0140098">
    <property type="term" value="F:catalytic activity, acting on RNA"/>
    <property type="evidence" value="ECO:0007669"/>
    <property type="project" value="UniProtKB-ARBA"/>
</dbReference>
<proteinExistence type="inferred from homology"/>
<evidence type="ECO:0000313" key="4">
    <source>
        <dbReference type="EMBL" id="OGG94492.1"/>
    </source>
</evidence>
<evidence type="ECO:0000313" key="5">
    <source>
        <dbReference type="Proteomes" id="UP000178449"/>
    </source>
</evidence>
<dbReference type="GO" id="GO:0003723">
    <property type="term" value="F:RNA binding"/>
    <property type="evidence" value="ECO:0007669"/>
    <property type="project" value="InterPro"/>
</dbReference>
<dbReference type="PANTHER" id="PTHR21600">
    <property type="entry name" value="MITOCHONDRIAL RNA PSEUDOURIDINE SYNTHASE"/>
    <property type="match status" value="1"/>
</dbReference>
<feature type="domain" description="Pseudouridine synthase RsuA/RluA-like" evidence="3">
    <location>
        <begin position="23"/>
        <end position="173"/>
    </location>
</feature>
<evidence type="ECO:0000259" key="3">
    <source>
        <dbReference type="Pfam" id="PF00849"/>
    </source>
</evidence>
<dbReference type="Pfam" id="PF00849">
    <property type="entry name" value="PseudoU_synth_2"/>
    <property type="match status" value="1"/>
</dbReference>
<evidence type="ECO:0000256" key="1">
    <source>
        <dbReference type="ARBA" id="ARBA00010876"/>
    </source>
</evidence>
<dbReference type="Proteomes" id="UP000178449">
    <property type="component" value="Unassembled WGS sequence"/>
</dbReference>
<dbReference type="PROSITE" id="PS01129">
    <property type="entry name" value="PSI_RLU"/>
    <property type="match status" value="1"/>
</dbReference>
<dbReference type="GO" id="GO:0000455">
    <property type="term" value="P:enzyme-directed rRNA pseudouridine synthesis"/>
    <property type="evidence" value="ECO:0007669"/>
    <property type="project" value="TreeGrafter"/>
</dbReference>